<comment type="caution">
    <text evidence="6">The sequence shown here is derived from an EMBL/GenBank/DDBJ whole genome shotgun (WGS) entry which is preliminary data.</text>
</comment>
<keyword evidence="2" id="KW-0288">FMN</keyword>
<protein>
    <submittedName>
        <fullName evidence="6">Nitrilotriacetate monooxygenase component A</fullName>
        <ecNumber evidence="6">1.14.14.10</ecNumber>
    </submittedName>
</protein>
<dbReference type="PIRSF" id="PIRSF000337">
    <property type="entry name" value="NTA_MOA"/>
    <property type="match status" value="1"/>
</dbReference>
<keyword evidence="7" id="KW-1185">Reference proteome</keyword>
<proteinExistence type="predicted"/>
<evidence type="ECO:0000256" key="1">
    <source>
        <dbReference type="ARBA" id="ARBA00022630"/>
    </source>
</evidence>
<dbReference type="RefSeq" id="WP_218090867.1">
    <property type="nucleotide sequence ID" value="NZ_CAJVAS010000003.1"/>
</dbReference>
<dbReference type="EMBL" id="CAJVAS010000003">
    <property type="protein sequence ID" value="CAG7608260.1"/>
    <property type="molecule type" value="Genomic_DNA"/>
</dbReference>
<sequence length="444" mass="49197">MSSSTAQRIIHLGVFLDVSGHYASAWRHPSTQAGRFLDLSYYKQLAGLAEQGKLDMVFLSDRYGIPDVYGNRFDATVRSISSSSAKLDPVTLITAIAAITERIGIAATSSTSFTEPFLTARQFATIDHLSGGRAGWNVVTSTSDNEARNFSRDRLLDHEARYERAQEFIEAVTGLWDSWEDGALLLDKAGGVFADAAKIHYAHYQGNYFQVRGPLDVPRSPQGRPVIIQAGSSEAGRDFAARFAEVIFTAQPTLQSAQSFYADMKRRAAAKGRSPEQVKIMPGVMPIVAESEAEARKIEASLSELVDPLAGLALLSDQINYDLSVHPLDEPLPELQTVTGMQSRLQLVSKMLQTERLTLRELGRFYAGSRMHRKAVGSPEQVADFMEEWFTGGACDGFNLMFPIVPDSMEQFIRLVVPELQRRGLFRTEYTGRTLREHLGLPRP</sequence>
<dbReference type="EC" id="1.14.14.10" evidence="6"/>
<dbReference type="InterPro" id="IPR011251">
    <property type="entry name" value="Luciferase-like_dom"/>
</dbReference>
<gene>
    <name evidence="6" type="primary">ntaA_1</name>
    <name evidence="6" type="ORF">PAESOLCIP111_01043</name>
</gene>
<dbReference type="Proteomes" id="UP000693672">
    <property type="component" value="Unassembled WGS sequence"/>
</dbReference>
<dbReference type="NCBIfam" id="TIGR03860">
    <property type="entry name" value="FMN_nitrolo"/>
    <property type="match status" value="1"/>
</dbReference>
<dbReference type="CDD" id="cd01095">
    <property type="entry name" value="Nitrilotriacetate_monoxgenase"/>
    <property type="match status" value="1"/>
</dbReference>
<keyword evidence="4 6" id="KW-0503">Monooxygenase</keyword>
<dbReference type="InterPro" id="IPR051260">
    <property type="entry name" value="Diverse_substr_monoxygenases"/>
</dbReference>
<organism evidence="6 7">
    <name type="scientific">Paenibacillus solanacearum</name>
    <dbReference type="NCBI Taxonomy" id="2048548"/>
    <lineage>
        <taxon>Bacteria</taxon>
        <taxon>Bacillati</taxon>
        <taxon>Bacillota</taxon>
        <taxon>Bacilli</taxon>
        <taxon>Bacillales</taxon>
        <taxon>Paenibacillaceae</taxon>
        <taxon>Paenibacillus</taxon>
    </lineage>
</organism>
<dbReference type="GO" id="GO:0018529">
    <property type="term" value="F:nitrilotriacetate monooxygenase activity"/>
    <property type="evidence" value="ECO:0007669"/>
    <property type="project" value="UniProtKB-EC"/>
</dbReference>
<evidence type="ECO:0000256" key="4">
    <source>
        <dbReference type="ARBA" id="ARBA00023033"/>
    </source>
</evidence>
<feature type="domain" description="Luciferase-like" evidence="5">
    <location>
        <begin position="30"/>
        <end position="393"/>
    </location>
</feature>
<evidence type="ECO:0000256" key="3">
    <source>
        <dbReference type="ARBA" id="ARBA00023002"/>
    </source>
</evidence>
<name>A0A916JW48_9BACL</name>
<dbReference type="AlphaFoldDB" id="A0A916JW48"/>
<reference evidence="6" key="1">
    <citation type="submission" date="2021-06" db="EMBL/GenBank/DDBJ databases">
        <authorList>
            <person name="Criscuolo A."/>
        </authorList>
    </citation>
    <scope>NUCLEOTIDE SEQUENCE</scope>
    <source>
        <strain evidence="6">CIP111600</strain>
    </source>
</reference>
<evidence type="ECO:0000313" key="7">
    <source>
        <dbReference type="Proteomes" id="UP000693672"/>
    </source>
</evidence>
<evidence type="ECO:0000256" key="2">
    <source>
        <dbReference type="ARBA" id="ARBA00022643"/>
    </source>
</evidence>
<keyword evidence="1" id="KW-0285">Flavoprotein</keyword>
<dbReference type="Pfam" id="PF00296">
    <property type="entry name" value="Bac_luciferase"/>
    <property type="match status" value="1"/>
</dbReference>
<accession>A0A916JW48</accession>
<dbReference type="InterPro" id="IPR016215">
    <property type="entry name" value="NTA_MOA"/>
</dbReference>
<keyword evidence="3 6" id="KW-0560">Oxidoreductase</keyword>
<evidence type="ECO:0000259" key="5">
    <source>
        <dbReference type="Pfam" id="PF00296"/>
    </source>
</evidence>
<dbReference type="PANTHER" id="PTHR30011:SF16">
    <property type="entry name" value="C2H2 FINGER DOMAIN TRANSCRIPTION FACTOR (EUROFUNG)-RELATED"/>
    <property type="match status" value="1"/>
</dbReference>
<dbReference type="PANTHER" id="PTHR30011">
    <property type="entry name" value="ALKANESULFONATE MONOOXYGENASE-RELATED"/>
    <property type="match status" value="1"/>
</dbReference>
<evidence type="ECO:0000313" key="6">
    <source>
        <dbReference type="EMBL" id="CAG7608260.1"/>
    </source>
</evidence>